<reference evidence="5 6" key="1">
    <citation type="submission" date="2017-06" db="EMBL/GenBank/DDBJ databases">
        <authorList>
            <person name="Kim H.J."/>
            <person name="Triplett B.A."/>
        </authorList>
    </citation>
    <scope>NUCLEOTIDE SEQUENCE [LARGE SCALE GENOMIC DNA]</scope>
    <source>
        <strain evidence="5">FRACA_ARgP5</strain>
    </source>
</reference>
<evidence type="ECO:0000256" key="3">
    <source>
        <dbReference type="SAM" id="SignalP"/>
    </source>
</evidence>
<dbReference type="PANTHER" id="PTHR30483">
    <property type="entry name" value="LEUCINE-SPECIFIC-BINDING PROTEIN"/>
    <property type="match status" value="1"/>
</dbReference>
<name>A0A2I2KHW6_9ACTN</name>
<dbReference type="PROSITE" id="PS51257">
    <property type="entry name" value="PROKAR_LIPOPROTEIN"/>
    <property type="match status" value="1"/>
</dbReference>
<dbReference type="EMBL" id="FZMO01000001">
    <property type="protein sequence ID" value="SNQ45243.1"/>
    <property type="molecule type" value="Genomic_DNA"/>
</dbReference>
<dbReference type="Pfam" id="PF13458">
    <property type="entry name" value="Peripla_BP_6"/>
    <property type="match status" value="1"/>
</dbReference>
<dbReference type="OrthoDB" id="3218109at2"/>
<dbReference type="AlphaFoldDB" id="A0A2I2KHW6"/>
<gene>
    <name evidence="5" type="ORF">FRACA_10002</name>
</gene>
<dbReference type="InterPro" id="IPR051010">
    <property type="entry name" value="BCAA_transport"/>
</dbReference>
<dbReference type="Gene3D" id="3.40.50.2300">
    <property type="match status" value="2"/>
</dbReference>
<keyword evidence="6" id="KW-1185">Reference proteome</keyword>
<evidence type="ECO:0000256" key="2">
    <source>
        <dbReference type="ARBA" id="ARBA00022729"/>
    </source>
</evidence>
<feature type="domain" description="Leucine-binding protein" evidence="4">
    <location>
        <begin position="48"/>
        <end position="392"/>
    </location>
</feature>
<organism evidence="5 6">
    <name type="scientific">Frankia canadensis</name>
    <dbReference type="NCBI Taxonomy" id="1836972"/>
    <lineage>
        <taxon>Bacteria</taxon>
        <taxon>Bacillati</taxon>
        <taxon>Actinomycetota</taxon>
        <taxon>Actinomycetes</taxon>
        <taxon>Frankiales</taxon>
        <taxon>Frankiaceae</taxon>
        <taxon>Frankia</taxon>
    </lineage>
</organism>
<dbReference type="InterPro" id="IPR028082">
    <property type="entry name" value="Peripla_BP_I"/>
</dbReference>
<dbReference type="InterPro" id="IPR028081">
    <property type="entry name" value="Leu-bd"/>
</dbReference>
<comment type="similarity">
    <text evidence="1">Belongs to the leucine-binding protein family.</text>
</comment>
<sequence>MGRSRRQKRPGAMTVTGLAVVLLVGGCSASAGPSSTGACASPGFSPTEVRLGLLYPNTGILASTESPVRAGIAARIGLANDNGGIHGRRVVLDWRDDASSPGGNSAAAHDLVERGGVFGLIEETAVAAGSAQYLDENDVPVIGSAVEPAWALHKNMFAIAFPYVGEATTTFGLYARKSGGTKAFMLSAPLSQSSNQVVGKLVTSLASQGIPVVGRADFSDGITPPDAVAAKFAASGANVLTGAVSGPAMASVVAALRSAHIEFKVAFSPTGYEQALVEHYGPAIAGMSVSIYYEPFEEQTPEMRKYQEAMHRYAPELAKVTQPFALDGYIAADLFIHGLERAGDCPTRQEFMDTLRSIRYDAGGLLPSPLNLNEPLGDRRMCYFFVRVDAAGTGFETVPSDAETTKWCGDRVAGQ</sequence>
<feature type="signal peptide" evidence="3">
    <location>
        <begin position="1"/>
        <end position="31"/>
    </location>
</feature>
<evidence type="ECO:0000256" key="1">
    <source>
        <dbReference type="ARBA" id="ARBA00010062"/>
    </source>
</evidence>
<protein>
    <recommendedName>
        <fullName evidence="4">Leucine-binding protein domain-containing protein</fullName>
    </recommendedName>
</protein>
<accession>A0A2I2KHW6</accession>
<dbReference type="Proteomes" id="UP000234331">
    <property type="component" value="Unassembled WGS sequence"/>
</dbReference>
<keyword evidence="2 3" id="KW-0732">Signal</keyword>
<evidence type="ECO:0000259" key="4">
    <source>
        <dbReference type="Pfam" id="PF13458"/>
    </source>
</evidence>
<feature type="chain" id="PRO_5038684552" description="Leucine-binding protein domain-containing protein" evidence="3">
    <location>
        <begin position="32"/>
        <end position="415"/>
    </location>
</feature>
<dbReference type="CDD" id="cd06341">
    <property type="entry name" value="PBP1_ABC_ligand_binding-like"/>
    <property type="match status" value="1"/>
</dbReference>
<evidence type="ECO:0000313" key="5">
    <source>
        <dbReference type="EMBL" id="SNQ45243.1"/>
    </source>
</evidence>
<proteinExistence type="inferred from homology"/>
<dbReference type="PANTHER" id="PTHR30483:SF6">
    <property type="entry name" value="PERIPLASMIC BINDING PROTEIN OF ABC TRANSPORTER FOR NATURAL AMINO ACIDS"/>
    <property type="match status" value="1"/>
</dbReference>
<evidence type="ECO:0000313" key="6">
    <source>
        <dbReference type="Proteomes" id="UP000234331"/>
    </source>
</evidence>
<dbReference type="SUPFAM" id="SSF53822">
    <property type="entry name" value="Periplasmic binding protein-like I"/>
    <property type="match status" value="1"/>
</dbReference>